<evidence type="ECO:0000256" key="5">
    <source>
        <dbReference type="ARBA" id="ARBA00023295"/>
    </source>
</evidence>
<accession>A0A402BA31</accession>
<dbReference type="AlphaFoldDB" id="A0A402BA31"/>
<comment type="caution">
    <text evidence="9">The sequence shown here is derived from an EMBL/GenBank/DDBJ whole genome shotgun (WGS) entry which is preliminary data.</text>
</comment>
<keyword evidence="5" id="KW-0326">Glycosidase</keyword>
<sequence length="414" mass="44286">MQRDDAVHKKRQILYSLFLLGCICLLSGCSLLSSSDSTSTSNSNSSITKPENTSITPTPTPDPMKSRAQALLSKMSLNDKFAQMIVVEYLGSSYADSGLQQMVAQQHVGGFLYQESDGNFKWPVNTIDTLHTFSAQATADAATAPLIAIDQEGGTVSKTSAFFGPKPSAEELAQSGDPKTAYDQAKTDAGEMKQLGINANLAPVVDVGPDTTLYESRFFSANANTVATYAGSFIKGLQDNSIPGTLKHFPGLGSSDAVDPHSGLPVVTKSLDDLQKSDFVPYKKIIQQDNPAMIMTTNVVTQALDPNTPAELSPKVLDYLRHTLNYNGVIITDGLYMNGLYNGVNPTPDQFVQVCVQAIKAGNDMIEGPSTPDEVSGILASLNAAIQNGSLTQSQVDQSVSRILLMKLKYGIIK</sequence>
<dbReference type="EC" id="3.2.1.52" evidence="3"/>
<evidence type="ECO:0000313" key="10">
    <source>
        <dbReference type="Proteomes" id="UP000287171"/>
    </source>
</evidence>
<evidence type="ECO:0000259" key="8">
    <source>
        <dbReference type="Pfam" id="PF00933"/>
    </source>
</evidence>
<feature type="domain" description="Glycoside hydrolase family 3 N-terminal" evidence="8">
    <location>
        <begin position="77"/>
        <end position="404"/>
    </location>
</feature>
<dbReference type="GO" id="GO:0004563">
    <property type="term" value="F:beta-N-acetylhexosaminidase activity"/>
    <property type="evidence" value="ECO:0007669"/>
    <property type="project" value="UniProtKB-EC"/>
</dbReference>
<comment type="catalytic activity">
    <reaction evidence="1">
        <text>Hydrolysis of terminal non-reducing N-acetyl-D-hexosamine residues in N-acetyl-beta-D-hexosaminides.</text>
        <dbReference type="EC" id="3.2.1.52"/>
    </reaction>
</comment>
<dbReference type="SUPFAM" id="SSF51445">
    <property type="entry name" value="(Trans)glycosidases"/>
    <property type="match status" value="1"/>
</dbReference>
<dbReference type="Gene3D" id="3.20.20.300">
    <property type="entry name" value="Glycoside hydrolase, family 3, N-terminal domain"/>
    <property type="match status" value="1"/>
</dbReference>
<keyword evidence="4 9" id="KW-0378">Hydrolase</keyword>
<gene>
    <name evidence="9" type="ORF">KDA_36510</name>
</gene>
<dbReference type="Proteomes" id="UP000287171">
    <property type="component" value="Unassembled WGS sequence"/>
</dbReference>
<keyword evidence="7" id="KW-1133">Transmembrane helix</keyword>
<dbReference type="InterPro" id="IPR017853">
    <property type="entry name" value="GH"/>
</dbReference>
<name>A0A402BA31_9CHLR</name>
<dbReference type="GO" id="GO:0009254">
    <property type="term" value="P:peptidoglycan turnover"/>
    <property type="evidence" value="ECO:0007669"/>
    <property type="project" value="TreeGrafter"/>
</dbReference>
<evidence type="ECO:0000256" key="2">
    <source>
        <dbReference type="ARBA" id="ARBA00005336"/>
    </source>
</evidence>
<keyword evidence="10" id="KW-1185">Reference proteome</keyword>
<dbReference type="RefSeq" id="WP_126628418.1">
    <property type="nucleotide sequence ID" value="NZ_BIFT01000001.1"/>
</dbReference>
<keyword evidence="7" id="KW-0812">Transmembrane</keyword>
<dbReference type="InterPro" id="IPR036962">
    <property type="entry name" value="Glyco_hydro_3_N_sf"/>
</dbReference>
<dbReference type="Pfam" id="PF00933">
    <property type="entry name" value="Glyco_hydro_3"/>
    <property type="match status" value="1"/>
</dbReference>
<dbReference type="InterPro" id="IPR001764">
    <property type="entry name" value="Glyco_hydro_3_N"/>
</dbReference>
<comment type="similarity">
    <text evidence="2">Belongs to the glycosyl hydrolase 3 family.</text>
</comment>
<feature type="compositionally biased region" description="Polar residues" evidence="6">
    <location>
        <begin position="48"/>
        <end position="57"/>
    </location>
</feature>
<evidence type="ECO:0000256" key="7">
    <source>
        <dbReference type="SAM" id="Phobius"/>
    </source>
</evidence>
<dbReference type="GO" id="GO:0005975">
    <property type="term" value="P:carbohydrate metabolic process"/>
    <property type="evidence" value="ECO:0007669"/>
    <property type="project" value="InterPro"/>
</dbReference>
<feature type="compositionally biased region" description="Low complexity" evidence="6">
    <location>
        <begin position="36"/>
        <end position="47"/>
    </location>
</feature>
<proteinExistence type="inferred from homology"/>
<feature type="region of interest" description="Disordered" evidence="6">
    <location>
        <begin position="36"/>
        <end position="65"/>
    </location>
</feature>
<protein>
    <recommendedName>
        <fullName evidence="3">beta-N-acetylhexosaminidase</fullName>
        <ecNumber evidence="3">3.2.1.52</ecNumber>
    </recommendedName>
</protein>
<evidence type="ECO:0000256" key="6">
    <source>
        <dbReference type="SAM" id="MobiDB-lite"/>
    </source>
</evidence>
<evidence type="ECO:0000256" key="1">
    <source>
        <dbReference type="ARBA" id="ARBA00001231"/>
    </source>
</evidence>
<dbReference type="PANTHER" id="PTHR30480">
    <property type="entry name" value="BETA-HEXOSAMINIDASE-RELATED"/>
    <property type="match status" value="1"/>
</dbReference>
<dbReference type="PANTHER" id="PTHR30480:SF13">
    <property type="entry name" value="BETA-HEXOSAMINIDASE"/>
    <property type="match status" value="1"/>
</dbReference>
<reference evidence="10" key="1">
    <citation type="submission" date="2018-12" db="EMBL/GenBank/DDBJ databases">
        <title>Tengunoibacter tsumagoiensis gen. nov., sp. nov., Dictyobacter kobayashii sp. nov., D. alpinus sp. nov., and D. joshuensis sp. nov. and description of Dictyobacteraceae fam. nov. within the order Ktedonobacterales isolated from Tengu-no-mugimeshi.</title>
        <authorList>
            <person name="Wang C.M."/>
            <person name="Zheng Y."/>
            <person name="Sakai Y."/>
            <person name="Toyoda A."/>
            <person name="Minakuchi Y."/>
            <person name="Abe K."/>
            <person name="Yokota A."/>
            <person name="Yabe S."/>
        </authorList>
    </citation>
    <scope>NUCLEOTIDE SEQUENCE [LARGE SCALE GENOMIC DNA]</scope>
    <source>
        <strain evidence="10">Uno16</strain>
    </source>
</reference>
<feature type="transmembrane region" description="Helical" evidence="7">
    <location>
        <begin position="12"/>
        <end position="33"/>
    </location>
</feature>
<evidence type="ECO:0000256" key="4">
    <source>
        <dbReference type="ARBA" id="ARBA00022801"/>
    </source>
</evidence>
<evidence type="ECO:0000256" key="3">
    <source>
        <dbReference type="ARBA" id="ARBA00012663"/>
    </source>
</evidence>
<evidence type="ECO:0000313" key="9">
    <source>
        <dbReference type="EMBL" id="GCE28167.1"/>
    </source>
</evidence>
<dbReference type="PROSITE" id="PS51257">
    <property type="entry name" value="PROKAR_LIPOPROTEIN"/>
    <property type="match status" value="1"/>
</dbReference>
<dbReference type="InterPro" id="IPR050226">
    <property type="entry name" value="NagZ_Beta-hexosaminidase"/>
</dbReference>
<dbReference type="EMBL" id="BIFT01000001">
    <property type="protein sequence ID" value="GCE28167.1"/>
    <property type="molecule type" value="Genomic_DNA"/>
</dbReference>
<keyword evidence="7" id="KW-0472">Membrane</keyword>
<dbReference type="OrthoDB" id="155337at2"/>
<organism evidence="9 10">
    <name type="scientific">Dictyobacter alpinus</name>
    <dbReference type="NCBI Taxonomy" id="2014873"/>
    <lineage>
        <taxon>Bacteria</taxon>
        <taxon>Bacillati</taxon>
        <taxon>Chloroflexota</taxon>
        <taxon>Ktedonobacteria</taxon>
        <taxon>Ktedonobacterales</taxon>
        <taxon>Dictyobacteraceae</taxon>
        <taxon>Dictyobacter</taxon>
    </lineage>
</organism>